<accession>A0A6P8YLV6</accession>
<dbReference type="AlphaFoldDB" id="A0A6P8YLV6"/>
<evidence type="ECO:0000313" key="5">
    <source>
        <dbReference type="RefSeq" id="XP_034240903.1"/>
    </source>
</evidence>
<reference evidence="5" key="1">
    <citation type="submission" date="2025-08" db="UniProtKB">
        <authorList>
            <consortium name="RefSeq"/>
        </authorList>
    </citation>
    <scope>IDENTIFICATION</scope>
    <source>
        <tissue evidence="5">Total insect</tissue>
    </source>
</reference>
<dbReference type="GO" id="GO:0004553">
    <property type="term" value="F:hydrolase activity, hydrolyzing O-glycosyl compounds"/>
    <property type="evidence" value="ECO:0007669"/>
    <property type="project" value="InterPro"/>
</dbReference>
<protein>
    <submittedName>
        <fullName evidence="5">Beta-1,3-glucan-binding protein-like</fullName>
    </submittedName>
</protein>
<evidence type="ECO:0000259" key="3">
    <source>
        <dbReference type="PROSITE" id="PS51762"/>
    </source>
</evidence>
<feature type="domain" description="GH16" evidence="3">
    <location>
        <begin position="186"/>
        <end position="502"/>
    </location>
</feature>
<dbReference type="InterPro" id="IPR050546">
    <property type="entry name" value="Glycosyl_Hydrlase_16"/>
</dbReference>
<feature type="region of interest" description="Disordered" evidence="1">
    <location>
        <begin position="58"/>
        <end position="156"/>
    </location>
</feature>
<dbReference type="GeneID" id="117645095"/>
<dbReference type="KEGG" id="tpal:117645095"/>
<dbReference type="PANTHER" id="PTHR10963">
    <property type="entry name" value="GLYCOSYL HYDROLASE-RELATED"/>
    <property type="match status" value="1"/>
</dbReference>
<keyword evidence="4" id="KW-1185">Reference proteome</keyword>
<dbReference type="GO" id="GO:0005975">
    <property type="term" value="P:carbohydrate metabolic process"/>
    <property type="evidence" value="ECO:0007669"/>
    <property type="project" value="InterPro"/>
</dbReference>
<keyword evidence="2" id="KW-0732">Signal</keyword>
<feature type="chain" id="PRO_5028080863" evidence="2">
    <location>
        <begin position="26"/>
        <end position="502"/>
    </location>
</feature>
<dbReference type="PROSITE" id="PS51762">
    <property type="entry name" value="GH16_2"/>
    <property type="match status" value="1"/>
</dbReference>
<organism evidence="5">
    <name type="scientific">Thrips palmi</name>
    <name type="common">Melon thrips</name>
    <dbReference type="NCBI Taxonomy" id="161013"/>
    <lineage>
        <taxon>Eukaryota</taxon>
        <taxon>Metazoa</taxon>
        <taxon>Ecdysozoa</taxon>
        <taxon>Arthropoda</taxon>
        <taxon>Hexapoda</taxon>
        <taxon>Insecta</taxon>
        <taxon>Pterygota</taxon>
        <taxon>Neoptera</taxon>
        <taxon>Paraneoptera</taxon>
        <taxon>Thysanoptera</taxon>
        <taxon>Terebrantia</taxon>
        <taxon>Thripoidea</taxon>
        <taxon>Thripidae</taxon>
        <taxon>Thrips</taxon>
    </lineage>
</organism>
<evidence type="ECO:0000256" key="1">
    <source>
        <dbReference type="SAM" id="MobiDB-lite"/>
    </source>
</evidence>
<evidence type="ECO:0000256" key="2">
    <source>
        <dbReference type="SAM" id="SignalP"/>
    </source>
</evidence>
<gene>
    <name evidence="5" type="primary">LOC117645095</name>
</gene>
<evidence type="ECO:0000313" key="4">
    <source>
        <dbReference type="Proteomes" id="UP000515158"/>
    </source>
</evidence>
<feature type="signal peptide" evidence="2">
    <location>
        <begin position="1"/>
        <end position="25"/>
    </location>
</feature>
<dbReference type="InterPro" id="IPR013320">
    <property type="entry name" value="ConA-like_dom_sf"/>
</dbReference>
<dbReference type="SUPFAM" id="SSF49899">
    <property type="entry name" value="Concanavalin A-like lectins/glucanases"/>
    <property type="match status" value="1"/>
</dbReference>
<dbReference type="InterPro" id="IPR000757">
    <property type="entry name" value="Beta-glucanase-like"/>
</dbReference>
<dbReference type="InParanoid" id="A0A6P8YLV6"/>
<dbReference type="OrthoDB" id="4781at2759"/>
<feature type="compositionally biased region" description="Basic and acidic residues" evidence="1">
    <location>
        <begin position="138"/>
        <end position="154"/>
    </location>
</feature>
<feature type="compositionally biased region" description="Basic and acidic residues" evidence="1">
    <location>
        <begin position="95"/>
        <end position="109"/>
    </location>
</feature>
<name>A0A6P8YLV6_THRPL</name>
<sequence length="502" mass="55897">MLRARLRAWASVGVVLLLLWRPGVSYRAARHQPPGGAVYDVEVREVDSETLRQLLAGQRGQGQGHYPPQSPNPYGPNGPGRWFPLNGNNMNGPHRGGDGADGDRDDNRYDLPTTRGPSRHPPGPTGPTGPTFDDDGPSYDRKGGDGPKGTRDAEDCVASQTTINGGRKTCRYQLLIDEHFDVFNLTLWKHDVLMPDEPDFEFVVYDKDPDNSYVDKSILHIKPTLLEDAYGAGFVMNGTLNLEECTSPKREECSRTASTYRVLPAVRSARLTTRDSFTFKYGIVEARVLVPEGDWIYPAITLDPATPVYGKWYAGGQIRLPYTSGNRFLARRVDGAKTGLQVMHAGVALGKATGQDIRPTLLEKEVRASNGSNWRKKHFRVYRAKWTPEYIEFSLDGKPIYTVRPPPNGFVSMTDSPGDHPWRTGSNMAPFDQEFFLSLGVGVGGVNRFPDGGANGEYNEHPKPWKNSSPKALLDFYKARDHWFPTWSNPSLEIAHLKVWAL</sequence>
<dbReference type="RefSeq" id="XP_034240903.1">
    <property type="nucleotide sequence ID" value="XM_034385012.1"/>
</dbReference>
<proteinExistence type="predicted"/>
<dbReference type="Proteomes" id="UP000515158">
    <property type="component" value="Unplaced"/>
</dbReference>
<dbReference type="PANTHER" id="PTHR10963:SF60">
    <property type="entry name" value="GRAM-NEGATIVE BACTERIA-BINDING PROTEIN 1-RELATED"/>
    <property type="match status" value="1"/>
</dbReference>
<dbReference type="Gene3D" id="2.60.120.200">
    <property type="match status" value="1"/>
</dbReference>